<proteinExistence type="predicted"/>
<reference evidence="2 3" key="1">
    <citation type="submission" date="2019-02" db="EMBL/GenBank/DDBJ databases">
        <title>Haloarcula mannanilyticum sp. nov., a mannan degrading haloarchaeon isolated from commercial salt.</title>
        <authorList>
            <person name="Enomoto S."/>
            <person name="Shimane Y."/>
            <person name="Kamekura M."/>
            <person name="Ito T."/>
            <person name="Moriya O."/>
            <person name="Ihara K."/>
            <person name="Takahashi-Ando N."/>
            <person name="Fukushima Y."/>
            <person name="Yoshida Y."/>
            <person name="Usama R."/>
            <person name="Takai K."/>
            <person name="Minegishi H."/>
        </authorList>
    </citation>
    <scope>NUCLEOTIDE SEQUENCE [LARGE SCALE GENOMIC DNA]</scope>
    <source>
        <strain evidence="2 3">MD130-1</strain>
    </source>
</reference>
<accession>A0A4C2EJR4</accession>
<evidence type="ECO:0000313" key="3">
    <source>
        <dbReference type="Proteomes" id="UP000304382"/>
    </source>
</evidence>
<dbReference type="EMBL" id="BIXZ01000001">
    <property type="protein sequence ID" value="GCF12833.1"/>
    <property type="molecule type" value="Genomic_DNA"/>
</dbReference>
<dbReference type="AlphaFoldDB" id="A0A4C2EJR4"/>
<dbReference type="OrthoDB" id="302327at2157"/>
<sequence>MPVRQLLDRFAGSAVTMTVYGSEPDPDFVDRLESQRIAVDWQALPAPDSESFVVVRQAGQFAGAVRLDVLRGFLSESPLQRRARTLPDPDEDVQLLLSSLTNTVLPSLERGSLLATAHEFEDRAYRIGRGTLRVSFQSLSTFRAQVDRYRTLAADTELDIHIYGRDDWDPPAIPGVTVHTISDDEFARLWLLAFDGNGNATDKCALVAEETDSGQYRGFWTYDPPAVDEILASVATSF</sequence>
<dbReference type="RefSeq" id="WP_137682498.1">
    <property type="nucleotide sequence ID" value="NZ_BIXZ01000001.1"/>
</dbReference>
<dbReference type="PIRSF" id="PIRSF030471">
    <property type="entry name" value="STR_Vng0742h_prd"/>
    <property type="match status" value="1"/>
</dbReference>
<dbReference type="InterPro" id="IPR019278">
    <property type="entry name" value="DICT_dom"/>
</dbReference>
<keyword evidence="3" id="KW-1185">Reference proteome</keyword>
<dbReference type="Pfam" id="PF10069">
    <property type="entry name" value="DICT"/>
    <property type="match status" value="1"/>
</dbReference>
<comment type="caution">
    <text evidence="2">The sequence shown here is derived from an EMBL/GenBank/DDBJ whole genome shotgun (WGS) entry which is preliminary data.</text>
</comment>
<name>A0A4C2EJR4_9EURY</name>
<protein>
    <recommendedName>
        <fullName evidence="1">DICT domain-containing protein</fullName>
    </recommendedName>
</protein>
<evidence type="ECO:0000259" key="1">
    <source>
        <dbReference type="Pfam" id="PF10069"/>
    </source>
</evidence>
<feature type="domain" description="DICT" evidence="1">
    <location>
        <begin position="105"/>
        <end position="210"/>
    </location>
</feature>
<gene>
    <name evidence="2" type="ORF">Harman_07680</name>
</gene>
<organism evidence="2 3">
    <name type="scientific">Haloarcula mannanilytica</name>
    <dbReference type="NCBI Taxonomy" id="2509225"/>
    <lineage>
        <taxon>Archaea</taxon>
        <taxon>Methanobacteriati</taxon>
        <taxon>Methanobacteriota</taxon>
        <taxon>Stenosarchaea group</taxon>
        <taxon>Halobacteria</taxon>
        <taxon>Halobacteriales</taxon>
        <taxon>Haloarculaceae</taxon>
        <taxon>Haloarcula</taxon>
    </lineage>
</organism>
<evidence type="ECO:0000313" key="2">
    <source>
        <dbReference type="EMBL" id="GCF12833.1"/>
    </source>
</evidence>
<dbReference type="InterPro" id="IPR016954">
    <property type="entry name" value="Uncharacterised_Vng0742h"/>
</dbReference>
<dbReference type="Proteomes" id="UP000304382">
    <property type="component" value="Unassembled WGS sequence"/>
</dbReference>